<dbReference type="PANTHER" id="PTHR33508:SF1">
    <property type="entry name" value="UPF0056 MEMBRANE PROTEIN YHCE"/>
    <property type="match status" value="1"/>
</dbReference>
<feature type="transmembrane region" description="Helical" evidence="7">
    <location>
        <begin position="50"/>
        <end position="68"/>
    </location>
</feature>
<reference evidence="8 9" key="1">
    <citation type="journal article" date="2006" name="DNA Res.">
        <title>Genome sequence of the cat pathogen, Chlamydophila felis.</title>
        <authorList>
            <person name="Azuma Y."/>
            <person name="Hirakawa H."/>
            <person name="Yamashita A."/>
            <person name="Cai Y."/>
            <person name="Rahman M.A."/>
            <person name="Suzuki H."/>
            <person name="Mitaku S."/>
            <person name="Toh H."/>
            <person name="Goto S."/>
            <person name="Murakami T."/>
            <person name="Sugi K."/>
            <person name="Hayashi H."/>
            <person name="Fukushi H."/>
            <person name="Hattori M."/>
            <person name="Kuhara S."/>
            <person name="Shirai M."/>
        </authorList>
    </citation>
    <scope>NUCLEOTIDE SEQUENCE [LARGE SCALE GENOMIC DNA]</scope>
    <source>
        <strain evidence="8 9">Fe/C-56</strain>
    </source>
</reference>
<dbReference type="AlphaFoldDB" id="Q255K2"/>
<keyword evidence="3" id="KW-1003">Cell membrane</keyword>
<accession>Q255K2</accession>
<dbReference type="PANTHER" id="PTHR33508">
    <property type="entry name" value="UPF0056 MEMBRANE PROTEIN YHCE"/>
    <property type="match status" value="1"/>
</dbReference>
<dbReference type="KEGG" id="cfe:CF0264"/>
<keyword evidence="6 7" id="KW-0472">Membrane</keyword>
<comment type="caution">
    <text evidence="7">Lacks conserved residue(s) required for the propagation of feature annotation.</text>
</comment>
<dbReference type="HOGENOM" id="CLU_1352630_0_0_0"/>
<evidence type="ECO:0000256" key="3">
    <source>
        <dbReference type="ARBA" id="ARBA00022475"/>
    </source>
</evidence>
<keyword evidence="5 7" id="KW-1133">Transmembrane helix</keyword>
<evidence type="ECO:0000256" key="2">
    <source>
        <dbReference type="ARBA" id="ARBA00009784"/>
    </source>
</evidence>
<evidence type="ECO:0000313" key="9">
    <source>
        <dbReference type="Proteomes" id="UP000001260"/>
    </source>
</evidence>
<dbReference type="Pfam" id="PF01914">
    <property type="entry name" value="MarC"/>
    <property type="match status" value="1"/>
</dbReference>
<dbReference type="STRING" id="264202.CF0264"/>
<feature type="transmembrane region" description="Helical" evidence="7">
    <location>
        <begin position="145"/>
        <end position="167"/>
    </location>
</feature>
<name>Q255K2_CHLFF</name>
<evidence type="ECO:0000256" key="7">
    <source>
        <dbReference type="RuleBase" id="RU362048"/>
    </source>
</evidence>
<proteinExistence type="inferred from homology"/>
<dbReference type="Proteomes" id="UP000001260">
    <property type="component" value="Chromosome"/>
</dbReference>
<organism evidence="8 9">
    <name type="scientific">Chlamydia felis (strain Fe/C-56)</name>
    <name type="common">Chlamydophila felis</name>
    <dbReference type="NCBI Taxonomy" id="264202"/>
    <lineage>
        <taxon>Bacteria</taxon>
        <taxon>Pseudomonadati</taxon>
        <taxon>Chlamydiota</taxon>
        <taxon>Chlamydiia</taxon>
        <taxon>Chlamydiales</taxon>
        <taxon>Chlamydiaceae</taxon>
        <taxon>Chlamydia/Chlamydophila group</taxon>
        <taxon>Chlamydia</taxon>
    </lineage>
</organism>
<comment type="similarity">
    <text evidence="2 7">Belongs to the UPF0056 (MarC) family.</text>
</comment>
<feature type="transmembrane region" description="Helical" evidence="7">
    <location>
        <begin position="73"/>
        <end position="92"/>
    </location>
</feature>
<keyword evidence="9" id="KW-1185">Reference proteome</keyword>
<gene>
    <name evidence="8" type="primary">2-Mar</name>
    <name evidence="8" type="ordered locus">CF0264</name>
</gene>
<protein>
    <recommendedName>
        <fullName evidence="7">UPF0056 inner membrane protein</fullName>
    </recommendedName>
</protein>
<dbReference type="EMBL" id="AP006861">
    <property type="protein sequence ID" value="BAE81036.1"/>
    <property type="molecule type" value="Genomic_DNA"/>
</dbReference>
<dbReference type="OrthoDB" id="18053at2"/>
<dbReference type="eggNOG" id="COG2095">
    <property type="taxonomic scope" value="Bacteria"/>
</dbReference>
<dbReference type="InterPro" id="IPR002771">
    <property type="entry name" value="Multi_antbiot-R_MarC"/>
</dbReference>
<comment type="subcellular location">
    <subcellularLocation>
        <location evidence="7">Cell inner membrane</location>
        <topology evidence="7">Multi-pass membrane protein</topology>
    </subcellularLocation>
    <subcellularLocation>
        <location evidence="1">Cell membrane</location>
        <topology evidence="1">Multi-pass membrane protein</topology>
    </subcellularLocation>
</comment>
<keyword evidence="4 7" id="KW-0812">Transmembrane</keyword>
<evidence type="ECO:0000313" key="8">
    <source>
        <dbReference type="EMBL" id="BAE81036.1"/>
    </source>
</evidence>
<feature type="transmembrane region" description="Helical" evidence="7">
    <location>
        <begin position="179"/>
        <end position="201"/>
    </location>
</feature>
<evidence type="ECO:0000256" key="4">
    <source>
        <dbReference type="ARBA" id="ARBA00022692"/>
    </source>
</evidence>
<evidence type="ECO:0000256" key="1">
    <source>
        <dbReference type="ARBA" id="ARBA00004651"/>
    </source>
</evidence>
<dbReference type="RefSeq" id="WP_011457817.1">
    <property type="nucleotide sequence ID" value="NC_007899.1"/>
</dbReference>
<evidence type="ECO:0000256" key="6">
    <source>
        <dbReference type="ARBA" id="ARBA00023136"/>
    </source>
</evidence>
<dbReference type="GO" id="GO:0005886">
    <property type="term" value="C:plasma membrane"/>
    <property type="evidence" value="ECO:0007669"/>
    <property type="project" value="UniProtKB-SubCell"/>
</dbReference>
<sequence length="202" mass="21747">MDTMYLLFPQACILLLAADALTNVLALNCVLSNYSRKKRLSLLIRESLFALVSMFALYAAALGTLYVLKTPPCAIQVVGGIAVTLAGMRAILNLNRENTWQGFASTSSLSLVTPIALPLMIGPSWLAACCILIGKRYSFTSISLILFLSWALISLTTIILQVFIGVGKEKTKVLLATQTVLGLFATIVGTQLLMSGLQLAFL</sequence>
<evidence type="ECO:0000256" key="5">
    <source>
        <dbReference type="ARBA" id="ARBA00022989"/>
    </source>
</evidence>
<feature type="transmembrane region" description="Helical" evidence="7">
    <location>
        <begin position="112"/>
        <end position="133"/>
    </location>
</feature>